<dbReference type="STRING" id="108003.B1C78_12090"/>
<evidence type="ECO:0000256" key="1">
    <source>
        <dbReference type="SAM" id="MobiDB-lite"/>
    </source>
</evidence>
<sequence length="159" mass="17090">MRSFPILALLFLAVPLLEIYLFIRVGGWIGVWPTIGLVVLTALVGAFLLRMQGLATLARVRRSLDEGRIPARDMLEGVFLVFGGALLLTPGFFTDAVGFACLLPPSRRLMATWLLSKGVFIVHSSRGGPPPGGPGPQGPGGRTIEGEYTKDEGGRMKDE</sequence>
<dbReference type="GO" id="GO:0016020">
    <property type="term" value="C:membrane"/>
    <property type="evidence" value="ECO:0007669"/>
    <property type="project" value="InterPro"/>
</dbReference>
<dbReference type="PANTHER" id="PTHR35335">
    <property type="entry name" value="UPF0716 PROTEIN FXSA"/>
    <property type="match status" value="1"/>
</dbReference>
<reference evidence="3 4" key="1">
    <citation type="submission" date="2017-02" db="EMBL/GenBank/DDBJ databases">
        <title>Genomic diversity within the haloalkaliphilic genus Thioalkalivibrio.</title>
        <authorList>
            <person name="Ahn A.-C."/>
            <person name="Meier-Kolthoff J."/>
            <person name="Overmars L."/>
            <person name="Richter M."/>
            <person name="Woyke T."/>
            <person name="Sorokin D.Y."/>
            <person name="Muyzer G."/>
        </authorList>
    </citation>
    <scope>NUCLEOTIDE SEQUENCE [LARGE SCALE GENOMIC DNA]</scope>
    <source>
        <strain evidence="3 4">ALJD</strain>
    </source>
</reference>
<proteinExistence type="predicted"/>
<feature type="transmembrane region" description="Helical" evidence="2">
    <location>
        <begin position="78"/>
        <end position="103"/>
    </location>
</feature>
<name>A0A1V3NDS2_9GAMM</name>
<feature type="transmembrane region" description="Helical" evidence="2">
    <location>
        <begin position="6"/>
        <end position="23"/>
    </location>
</feature>
<dbReference type="NCBIfam" id="NF008528">
    <property type="entry name" value="PRK11463.1-2"/>
    <property type="match status" value="1"/>
</dbReference>
<dbReference type="EMBL" id="MVBK01000073">
    <property type="protein sequence ID" value="OOG23211.1"/>
    <property type="molecule type" value="Genomic_DNA"/>
</dbReference>
<evidence type="ECO:0000256" key="2">
    <source>
        <dbReference type="SAM" id="Phobius"/>
    </source>
</evidence>
<keyword evidence="2" id="KW-1133">Transmembrane helix</keyword>
<comment type="caution">
    <text evidence="3">The sequence shown here is derived from an EMBL/GenBank/DDBJ whole genome shotgun (WGS) entry which is preliminary data.</text>
</comment>
<feature type="region of interest" description="Disordered" evidence="1">
    <location>
        <begin position="125"/>
        <end position="159"/>
    </location>
</feature>
<evidence type="ECO:0000313" key="4">
    <source>
        <dbReference type="Proteomes" id="UP000189462"/>
    </source>
</evidence>
<dbReference type="PANTHER" id="PTHR35335:SF1">
    <property type="entry name" value="UPF0716 PROTEIN FXSA"/>
    <property type="match status" value="1"/>
</dbReference>
<protein>
    <submittedName>
        <fullName evidence="3">Exlusion protein FxsA</fullName>
    </submittedName>
</protein>
<feature type="compositionally biased region" description="Basic and acidic residues" evidence="1">
    <location>
        <begin position="144"/>
        <end position="159"/>
    </location>
</feature>
<dbReference type="OrthoDB" id="9792788at2"/>
<organism evidence="3 4">
    <name type="scientific">Thioalkalivibrio denitrificans</name>
    <dbReference type="NCBI Taxonomy" id="108003"/>
    <lineage>
        <taxon>Bacteria</taxon>
        <taxon>Pseudomonadati</taxon>
        <taxon>Pseudomonadota</taxon>
        <taxon>Gammaproteobacteria</taxon>
        <taxon>Chromatiales</taxon>
        <taxon>Ectothiorhodospiraceae</taxon>
        <taxon>Thioalkalivibrio</taxon>
    </lineage>
</organism>
<accession>A0A1V3NDS2</accession>
<feature type="transmembrane region" description="Helical" evidence="2">
    <location>
        <begin position="35"/>
        <end position="58"/>
    </location>
</feature>
<keyword evidence="4" id="KW-1185">Reference proteome</keyword>
<feature type="compositionally biased region" description="Pro residues" evidence="1">
    <location>
        <begin position="128"/>
        <end position="137"/>
    </location>
</feature>
<dbReference type="InterPro" id="IPR007313">
    <property type="entry name" value="FxsA"/>
</dbReference>
<dbReference type="Proteomes" id="UP000189462">
    <property type="component" value="Unassembled WGS sequence"/>
</dbReference>
<dbReference type="Pfam" id="PF04186">
    <property type="entry name" value="FxsA"/>
    <property type="match status" value="1"/>
</dbReference>
<keyword evidence="2" id="KW-0472">Membrane</keyword>
<gene>
    <name evidence="3" type="ORF">B1C78_12090</name>
</gene>
<evidence type="ECO:0000313" key="3">
    <source>
        <dbReference type="EMBL" id="OOG23211.1"/>
    </source>
</evidence>
<dbReference type="AlphaFoldDB" id="A0A1V3NDS2"/>
<keyword evidence="2" id="KW-0812">Transmembrane</keyword>
<dbReference type="RefSeq" id="WP_077279412.1">
    <property type="nucleotide sequence ID" value="NZ_MVBK01000073.1"/>
</dbReference>